<protein>
    <submittedName>
        <fullName evidence="1">Uncharacterized protein</fullName>
    </submittedName>
</protein>
<dbReference type="GO" id="GO:0031267">
    <property type="term" value="F:small GTPase binding"/>
    <property type="evidence" value="ECO:0007669"/>
    <property type="project" value="TreeGrafter"/>
</dbReference>
<name>A0A0G4HKG5_9ALVE</name>
<dbReference type="VEuPathDB" id="CryptoDB:Cvel_7302"/>
<proteinExistence type="predicted"/>
<organism evidence="1">
    <name type="scientific">Chromera velia CCMP2878</name>
    <dbReference type="NCBI Taxonomy" id="1169474"/>
    <lineage>
        <taxon>Eukaryota</taxon>
        <taxon>Sar</taxon>
        <taxon>Alveolata</taxon>
        <taxon>Colpodellida</taxon>
        <taxon>Chromeraceae</taxon>
        <taxon>Chromera</taxon>
    </lineage>
</organism>
<dbReference type="Pfam" id="PF13516">
    <property type="entry name" value="LRR_6"/>
    <property type="match status" value="3"/>
</dbReference>
<dbReference type="GO" id="GO:0005096">
    <property type="term" value="F:GTPase activator activity"/>
    <property type="evidence" value="ECO:0007669"/>
    <property type="project" value="InterPro"/>
</dbReference>
<dbReference type="PhylomeDB" id="A0A0G4HKG5"/>
<dbReference type="GO" id="GO:0048471">
    <property type="term" value="C:perinuclear region of cytoplasm"/>
    <property type="evidence" value="ECO:0007669"/>
    <property type="project" value="TreeGrafter"/>
</dbReference>
<reference evidence="1" key="1">
    <citation type="submission" date="2014-11" db="EMBL/GenBank/DDBJ databases">
        <authorList>
            <person name="Otto D Thomas"/>
            <person name="Naeem Raeece"/>
        </authorList>
    </citation>
    <scope>NUCLEOTIDE SEQUENCE</scope>
</reference>
<dbReference type="InterPro" id="IPR027038">
    <property type="entry name" value="RanGap"/>
</dbReference>
<dbReference type="AlphaFoldDB" id="A0A0G4HKG5"/>
<dbReference type="GO" id="GO:0006913">
    <property type="term" value="P:nucleocytoplasmic transport"/>
    <property type="evidence" value="ECO:0007669"/>
    <property type="project" value="TreeGrafter"/>
</dbReference>
<gene>
    <name evidence="1" type="ORF">Cvel_7302</name>
</gene>
<dbReference type="SMART" id="SM00368">
    <property type="entry name" value="LRR_RI"/>
    <property type="match status" value="7"/>
</dbReference>
<evidence type="ECO:0000313" key="1">
    <source>
        <dbReference type="EMBL" id="CEM44809.1"/>
    </source>
</evidence>
<sequence length="704" mass="76888">MDALEVLICHVRPTAEDVSKLSGAWETFGMAWLVLFLSQRTVPLQFPSLNLSRCSNISLKSTHLLAAFLSDSVQKLELDLDSAVVRGPEGQAQLRRLLECLGCATKQSPCRFTNLAFSPEKLSHSDVQGVLTSLRPLAGSLTLTRLSRPEDVTALAASVRAHKVPFLQSLHVHVNGGALELREMSELFEALQRLKQETDCLHRLSLEGIKTREGLVLLFALLKWLGGDKPASIWCCRRRKTSSRDSQPKTCIRCLCLARNAGFQDPEAQKLADIIRGGYLRLLENLDLGGTLIGDCGVVVLTEVLRDTFLPFLRALTVGGEALGEEGGGAVVEACRGSHHPPVEELNLECKALGLPVLVGIWRAQFTFIKSLTLTSNAGVGALLRAGEDVTVRSVPLPFSLSTLRLHLSGPESHRGEEEVIPRLARTVLARRLPQLVSLRCTDLTSGPLVQNLCESPPPHMEALELHSIIADEHLECFGTALRAGHFRRLRKLLLGFCLIRRNGIEQLFGGPPLSFLEELDLSHSQVGEGESCGIFVKSLESMPRLQVLKLDSARFGDPALQRLATSLSSSNSEHTTAPLCALEVLDLSLNEITDAGFVPFACALKTARGQPNGEGKGSFGQTNFKRLCKQHGCLRLQALRNLDLGHNRISDGGMRAFSDALSVQPLPVLSRLDLFGNRISDQGFIDFVHGLTFQSLPSLRTLL</sequence>
<dbReference type="PANTHER" id="PTHR24113:SF15">
    <property type="entry name" value="NACHT DOMAIN-CONTAINING PROTEIN"/>
    <property type="match status" value="1"/>
</dbReference>
<dbReference type="GO" id="GO:0005829">
    <property type="term" value="C:cytosol"/>
    <property type="evidence" value="ECO:0007669"/>
    <property type="project" value="TreeGrafter"/>
</dbReference>
<dbReference type="PANTHER" id="PTHR24113">
    <property type="entry name" value="RAN GTPASE-ACTIVATING PROTEIN 1"/>
    <property type="match status" value="1"/>
</dbReference>
<dbReference type="InterPro" id="IPR032675">
    <property type="entry name" value="LRR_dom_sf"/>
</dbReference>
<dbReference type="GO" id="GO:0005634">
    <property type="term" value="C:nucleus"/>
    <property type="evidence" value="ECO:0007669"/>
    <property type="project" value="TreeGrafter"/>
</dbReference>
<accession>A0A0G4HKG5</accession>
<dbReference type="EMBL" id="CDMZ01003018">
    <property type="protein sequence ID" value="CEM44809.1"/>
    <property type="molecule type" value="Genomic_DNA"/>
</dbReference>
<dbReference type="InterPro" id="IPR001611">
    <property type="entry name" value="Leu-rich_rpt"/>
</dbReference>
<dbReference type="Gene3D" id="3.80.10.10">
    <property type="entry name" value="Ribonuclease Inhibitor"/>
    <property type="match status" value="3"/>
</dbReference>
<dbReference type="SUPFAM" id="SSF52047">
    <property type="entry name" value="RNI-like"/>
    <property type="match status" value="2"/>
</dbReference>